<dbReference type="PANTHER" id="PTHR21527:SF6">
    <property type="entry name" value="NUCLEOPORIN NUP35"/>
    <property type="match status" value="1"/>
</dbReference>
<feature type="domain" description="RRM Nup35-type" evidence="14">
    <location>
        <begin position="158"/>
        <end position="238"/>
    </location>
</feature>
<dbReference type="Pfam" id="PF05172">
    <property type="entry name" value="RRM_Nup35"/>
    <property type="match status" value="1"/>
</dbReference>
<dbReference type="GO" id="GO:0006999">
    <property type="term" value="P:nuclear pore organization"/>
    <property type="evidence" value="ECO:0007669"/>
    <property type="project" value="TreeGrafter"/>
</dbReference>
<dbReference type="GO" id="GO:0051028">
    <property type="term" value="P:mRNA transport"/>
    <property type="evidence" value="ECO:0007669"/>
    <property type="project" value="UniProtKB-UniRule"/>
</dbReference>
<dbReference type="CDD" id="cd12441">
    <property type="entry name" value="RRM_Nup53_like"/>
    <property type="match status" value="1"/>
</dbReference>
<feature type="region of interest" description="Disordered" evidence="13">
    <location>
        <begin position="66"/>
        <end position="85"/>
    </location>
</feature>
<dbReference type="STRING" id="6277.A0A498SAC9"/>
<evidence type="ECO:0000313" key="16">
    <source>
        <dbReference type="Proteomes" id="UP000276991"/>
    </source>
</evidence>
<dbReference type="GO" id="GO:0044615">
    <property type="term" value="C:nuclear pore nuclear basket"/>
    <property type="evidence" value="ECO:0007669"/>
    <property type="project" value="TreeGrafter"/>
</dbReference>
<dbReference type="GO" id="GO:0006607">
    <property type="term" value="P:NLS-bearing protein import into nucleus"/>
    <property type="evidence" value="ECO:0007669"/>
    <property type="project" value="TreeGrafter"/>
</dbReference>
<dbReference type="PROSITE" id="PS51472">
    <property type="entry name" value="RRM_NUP35"/>
    <property type="match status" value="1"/>
</dbReference>
<dbReference type="GO" id="GO:0017056">
    <property type="term" value="F:structural constituent of nuclear pore"/>
    <property type="evidence" value="ECO:0007669"/>
    <property type="project" value="TreeGrafter"/>
</dbReference>
<evidence type="ECO:0000256" key="3">
    <source>
        <dbReference type="ARBA" id="ARBA00016439"/>
    </source>
</evidence>
<evidence type="ECO:0000256" key="9">
    <source>
        <dbReference type="ARBA" id="ARBA00023242"/>
    </source>
</evidence>
<evidence type="ECO:0000256" key="7">
    <source>
        <dbReference type="ARBA" id="ARBA00023010"/>
    </source>
</evidence>
<dbReference type="EMBL" id="UPTC01000456">
    <property type="protein sequence ID" value="VBB28692.1"/>
    <property type="molecule type" value="Genomic_DNA"/>
</dbReference>
<dbReference type="Gene3D" id="3.30.70.330">
    <property type="match status" value="1"/>
</dbReference>
<comment type="subcellular location">
    <subcellularLocation>
        <location evidence="1">Nucleus</location>
        <location evidence="1">Nuclear pore complex</location>
    </subcellularLocation>
</comment>
<accession>A0A498SAC9</accession>
<keyword evidence="6" id="KW-0653">Protein transport</keyword>
<evidence type="ECO:0000259" key="14">
    <source>
        <dbReference type="PROSITE" id="PS51472"/>
    </source>
</evidence>
<dbReference type="AlphaFoldDB" id="A0A498SAC9"/>
<evidence type="ECO:0000256" key="11">
    <source>
        <dbReference type="ARBA" id="ARBA00030250"/>
    </source>
</evidence>
<organism evidence="15 16">
    <name type="scientific">Acanthocheilonema viteae</name>
    <name type="common">Filarial nematode worm</name>
    <name type="synonym">Dipetalonema viteae</name>
    <dbReference type="NCBI Taxonomy" id="6277"/>
    <lineage>
        <taxon>Eukaryota</taxon>
        <taxon>Metazoa</taxon>
        <taxon>Ecdysozoa</taxon>
        <taxon>Nematoda</taxon>
        <taxon>Chromadorea</taxon>
        <taxon>Rhabditida</taxon>
        <taxon>Spirurina</taxon>
        <taxon>Spiruromorpha</taxon>
        <taxon>Filarioidea</taxon>
        <taxon>Onchocercidae</taxon>
        <taxon>Acanthocheilonema</taxon>
    </lineage>
</organism>
<evidence type="ECO:0000256" key="6">
    <source>
        <dbReference type="ARBA" id="ARBA00022927"/>
    </source>
</evidence>
<evidence type="ECO:0000256" key="8">
    <source>
        <dbReference type="ARBA" id="ARBA00023132"/>
    </source>
</evidence>
<proteinExistence type="inferred from homology"/>
<dbReference type="Proteomes" id="UP000276991">
    <property type="component" value="Unassembled WGS sequence"/>
</dbReference>
<evidence type="ECO:0000313" key="15">
    <source>
        <dbReference type="EMBL" id="VBB28692.1"/>
    </source>
</evidence>
<evidence type="ECO:0000256" key="13">
    <source>
        <dbReference type="SAM" id="MobiDB-lite"/>
    </source>
</evidence>
<evidence type="ECO:0000256" key="1">
    <source>
        <dbReference type="ARBA" id="ARBA00004567"/>
    </source>
</evidence>
<keyword evidence="5 12" id="KW-0509">mRNA transport</keyword>
<feature type="compositionally biased region" description="Polar residues" evidence="13">
    <location>
        <begin position="68"/>
        <end position="85"/>
    </location>
</feature>
<dbReference type="InterPro" id="IPR012677">
    <property type="entry name" value="Nucleotide-bd_a/b_plait_sf"/>
</dbReference>
<keyword evidence="9 12" id="KW-0539">Nucleus</keyword>
<keyword evidence="7" id="KW-0811">Translocation</keyword>
<protein>
    <recommendedName>
        <fullName evidence="3">Nucleoporin NUP35</fullName>
    </recommendedName>
    <alternativeName>
        <fullName evidence="11">35 kDa nucleoporin</fullName>
    </alternativeName>
    <alternativeName>
        <fullName evidence="10">Nucleoporin NUP53</fullName>
    </alternativeName>
</protein>
<dbReference type="GO" id="GO:0005543">
    <property type="term" value="F:phospholipid binding"/>
    <property type="evidence" value="ECO:0007669"/>
    <property type="project" value="TreeGrafter"/>
</dbReference>
<evidence type="ECO:0000256" key="5">
    <source>
        <dbReference type="ARBA" id="ARBA00022816"/>
    </source>
</evidence>
<reference evidence="15 16" key="1">
    <citation type="submission" date="2018-08" db="EMBL/GenBank/DDBJ databases">
        <authorList>
            <person name="Laetsch R D."/>
            <person name="Stevens L."/>
            <person name="Kumar S."/>
            <person name="Blaxter L. M."/>
        </authorList>
    </citation>
    <scope>NUCLEOTIDE SEQUENCE [LARGE SCALE GENOMIC DNA]</scope>
</reference>
<feature type="non-terminal residue" evidence="15">
    <location>
        <position position="1"/>
    </location>
</feature>
<evidence type="ECO:0000256" key="12">
    <source>
        <dbReference type="PROSITE-ProRule" id="PRU00804"/>
    </source>
</evidence>
<comment type="similarity">
    <text evidence="2">Belongs to the Nup35 family.</text>
</comment>
<dbReference type="GO" id="GO:0044613">
    <property type="term" value="C:nuclear pore central transport channel"/>
    <property type="evidence" value="ECO:0007669"/>
    <property type="project" value="TreeGrafter"/>
</dbReference>
<dbReference type="FunFam" id="3.30.70.330:FF:000095">
    <property type="entry name" value="Putative Nucleoporin NUP53"/>
    <property type="match status" value="1"/>
</dbReference>
<keyword evidence="16" id="KW-1185">Reference proteome</keyword>
<dbReference type="GO" id="GO:0003676">
    <property type="term" value="F:nucleic acid binding"/>
    <property type="evidence" value="ECO:0007669"/>
    <property type="project" value="InterPro"/>
</dbReference>
<name>A0A498SAC9_ACAVI</name>
<keyword evidence="4 12" id="KW-0813">Transport</keyword>
<feature type="region of interest" description="Disordered" evidence="13">
    <location>
        <begin position="102"/>
        <end position="121"/>
    </location>
</feature>
<gene>
    <name evidence="15" type="ORF">NAV_LOCUS3522</name>
</gene>
<dbReference type="InterPro" id="IPR007846">
    <property type="entry name" value="RRM_NUP35_dom"/>
</dbReference>
<evidence type="ECO:0000256" key="4">
    <source>
        <dbReference type="ARBA" id="ARBA00022448"/>
    </source>
</evidence>
<keyword evidence="8 12" id="KW-0906">Nuclear pore complex</keyword>
<dbReference type="InterPro" id="IPR035979">
    <property type="entry name" value="RBD_domain_sf"/>
</dbReference>
<evidence type="ECO:0000256" key="2">
    <source>
        <dbReference type="ARBA" id="ARBA00009454"/>
    </source>
</evidence>
<dbReference type="OrthoDB" id="10015491at2759"/>
<sequence length="344" mass="38315">VIMMSKSENSVFSDANQLSKNNTGTFTGQHATPDFLFGSRNRRRSLIASFDSGTPENRPFEHDMLSVASRSSQSSNKSVHWSPTLTQTRSIASSGTCEDFSMDTDLDNSSLGPDISTDPPLRSMREELLLPQQMSKDSNSTTTSLSSLQTLDLQTQQEIAAHWVTVFGFSREDAAYILKLFARHGTIVTHRFPKDGNWIFLRYASPVHAQQALSRNGQIIDGRLRLGVVPVDNKEVMNLEDDDYNSFLQADNENSVLFNRNSRSMSTLMEYSSLNGIGPLASPNSASHPLDTSFNTSLIASSVRPGIRSLRASFNAIDNYYRVDEETEPTKSYGLWDKLWSFVA</sequence>
<dbReference type="SUPFAM" id="SSF54928">
    <property type="entry name" value="RNA-binding domain, RBD"/>
    <property type="match status" value="1"/>
</dbReference>
<evidence type="ECO:0000256" key="10">
    <source>
        <dbReference type="ARBA" id="ARBA00029997"/>
    </source>
</evidence>
<dbReference type="PANTHER" id="PTHR21527">
    <property type="entry name" value="NUCLEOPORIN NUP35"/>
    <property type="match status" value="1"/>
</dbReference>